<protein>
    <submittedName>
        <fullName evidence="1">Uncharacterized protein</fullName>
    </submittedName>
</protein>
<dbReference type="EMBL" id="AFZX01000092">
    <property type="protein sequence ID" value="EHL05783.1"/>
    <property type="molecule type" value="Genomic_DNA"/>
</dbReference>
<comment type="caution">
    <text evidence="1">The sequence shown here is derived from an EMBL/GenBank/DDBJ whole genome shotgun (WGS) entry which is preliminary data.</text>
</comment>
<reference evidence="1 2" key="1">
    <citation type="submission" date="2011-08" db="EMBL/GenBank/DDBJ databases">
        <authorList>
            <person name="Weinstock G."/>
            <person name="Sodergren E."/>
            <person name="Clifton S."/>
            <person name="Fulton L."/>
            <person name="Fulton B."/>
            <person name="Courtney L."/>
            <person name="Fronick C."/>
            <person name="Harrison M."/>
            <person name="Strong C."/>
            <person name="Farmer C."/>
            <person name="Delahaunty K."/>
            <person name="Markovic C."/>
            <person name="Hall O."/>
            <person name="Minx P."/>
            <person name="Tomlinson C."/>
            <person name="Mitreva M."/>
            <person name="Hou S."/>
            <person name="Chen J."/>
            <person name="Wollam A."/>
            <person name="Pepin K.H."/>
            <person name="Johnson M."/>
            <person name="Bhonagiri V."/>
            <person name="Zhang X."/>
            <person name="Suruliraj S."/>
            <person name="Warren W."/>
            <person name="Chinwalla A."/>
            <person name="Mardis E.R."/>
            <person name="Wilson R.K."/>
        </authorList>
    </citation>
    <scope>NUCLEOTIDE SEQUENCE [LARGE SCALE GENOMIC DNA]</scope>
    <source>
        <strain evidence="1 2">DP7</strain>
    </source>
</reference>
<evidence type="ECO:0000313" key="1">
    <source>
        <dbReference type="EMBL" id="EHL05783.1"/>
    </source>
</evidence>
<name>G9XRE5_DESHA</name>
<dbReference type="AlphaFoldDB" id="G9XRE5"/>
<accession>G9XRE5</accession>
<dbReference type="Proteomes" id="UP000004416">
    <property type="component" value="Unassembled WGS sequence"/>
</dbReference>
<evidence type="ECO:0000313" key="2">
    <source>
        <dbReference type="Proteomes" id="UP000004416"/>
    </source>
</evidence>
<sequence length="39" mass="4551">MFLDYTNSLKMSILYHSVVGTKFMGKRKNGKLKMLKNNL</sequence>
<dbReference type="HOGENOM" id="CLU_3308487_0_0_9"/>
<proteinExistence type="predicted"/>
<organism evidence="1 2">
    <name type="scientific">Desulfitobacterium hafniense DP7</name>
    <dbReference type="NCBI Taxonomy" id="537010"/>
    <lineage>
        <taxon>Bacteria</taxon>
        <taxon>Bacillati</taxon>
        <taxon>Bacillota</taxon>
        <taxon>Clostridia</taxon>
        <taxon>Eubacteriales</taxon>
        <taxon>Desulfitobacteriaceae</taxon>
        <taxon>Desulfitobacterium</taxon>
    </lineage>
</organism>
<gene>
    <name evidence="1" type="ORF">HMPREF0322_03543</name>
</gene>